<reference evidence="2" key="1">
    <citation type="journal article" date="2015" name="Nature">
        <title>Complex archaea that bridge the gap between prokaryotes and eukaryotes.</title>
        <authorList>
            <person name="Spang A."/>
            <person name="Saw J.H."/>
            <person name="Jorgensen S.L."/>
            <person name="Zaremba-Niedzwiedzka K."/>
            <person name="Martijn J."/>
            <person name="Lind A.E."/>
            <person name="van Eijk R."/>
            <person name="Schleper C."/>
            <person name="Guy L."/>
            <person name="Ettema T.J."/>
        </authorList>
    </citation>
    <scope>NUCLEOTIDE SEQUENCE</scope>
</reference>
<proteinExistence type="predicted"/>
<accession>A0A0F9MB03</accession>
<sequence length="108" mass="11774">MAFFDSLAWLVVGGVVGSSIGMGMAKLTSIILATQDKKKMIQVIGGKIPNNLKLDGETINVNQFKVKNNDGDIKDVEFGKPSKKTSSQGLDGVKIAFLQRMKNKFKKK</sequence>
<dbReference type="EMBL" id="LAZR01010558">
    <property type="protein sequence ID" value="KKM66312.1"/>
    <property type="molecule type" value="Genomic_DNA"/>
</dbReference>
<organism evidence="2">
    <name type="scientific">marine sediment metagenome</name>
    <dbReference type="NCBI Taxonomy" id="412755"/>
    <lineage>
        <taxon>unclassified sequences</taxon>
        <taxon>metagenomes</taxon>
        <taxon>ecological metagenomes</taxon>
    </lineage>
</organism>
<gene>
    <name evidence="2" type="ORF">LCGC14_1482480</name>
</gene>
<keyword evidence="1" id="KW-1133">Transmembrane helix</keyword>
<evidence type="ECO:0000313" key="2">
    <source>
        <dbReference type="EMBL" id="KKM66312.1"/>
    </source>
</evidence>
<evidence type="ECO:0000256" key="1">
    <source>
        <dbReference type="SAM" id="Phobius"/>
    </source>
</evidence>
<keyword evidence="1" id="KW-0472">Membrane</keyword>
<name>A0A0F9MB03_9ZZZZ</name>
<protein>
    <submittedName>
        <fullName evidence="2">Uncharacterized protein</fullName>
    </submittedName>
</protein>
<comment type="caution">
    <text evidence="2">The sequence shown here is derived from an EMBL/GenBank/DDBJ whole genome shotgun (WGS) entry which is preliminary data.</text>
</comment>
<feature type="transmembrane region" description="Helical" evidence="1">
    <location>
        <begin position="6"/>
        <end position="32"/>
    </location>
</feature>
<keyword evidence="1" id="KW-0812">Transmembrane</keyword>
<dbReference type="AlphaFoldDB" id="A0A0F9MB03"/>